<feature type="non-terminal residue" evidence="3">
    <location>
        <position position="1"/>
    </location>
</feature>
<protein>
    <recommendedName>
        <fullName evidence="2">Rhodanese domain-containing protein</fullName>
    </recommendedName>
</protein>
<dbReference type="SMART" id="SM00450">
    <property type="entry name" value="RHOD"/>
    <property type="match status" value="1"/>
</dbReference>
<evidence type="ECO:0000313" key="3">
    <source>
        <dbReference type="EMBL" id="NKX50678.1"/>
    </source>
</evidence>
<keyword evidence="4" id="KW-1185">Reference proteome</keyword>
<evidence type="ECO:0000256" key="1">
    <source>
        <dbReference type="SAM" id="MobiDB-lite"/>
    </source>
</evidence>
<proteinExistence type="predicted"/>
<dbReference type="SUPFAM" id="SSF52821">
    <property type="entry name" value="Rhodanese/Cell cycle control phosphatase"/>
    <property type="match status" value="1"/>
</dbReference>
<dbReference type="EMBL" id="JAAZSR010000116">
    <property type="protein sequence ID" value="NKX50678.1"/>
    <property type="molecule type" value="Genomic_DNA"/>
</dbReference>
<dbReference type="PROSITE" id="PS50206">
    <property type="entry name" value="RHODANESE_3"/>
    <property type="match status" value="1"/>
</dbReference>
<reference evidence="3 4" key="1">
    <citation type="submission" date="2020-04" db="EMBL/GenBank/DDBJ databases">
        <authorList>
            <person name="Liu S."/>
        </authorList>
    </citation>
    <scope>NUCLEOTIDE SEQUENCE [LARGE SCALE GENOMIC DNA]</scope>
    <source>
        <strain evidence="3 4">CGMCC 1.15091</strain>
    </source>
</reference>
<feature type="compositionally biased region" description="Basic and acidic residues" evidence="1">
    <location>
        <begin position="95"/>
        <end position="108"/>
    </location>
</feature>
<name>A0ABX1JN26_9MICC</name>
<feature type="compositionally biased region" description="Polar residues" evidence="1">
    <location>
        <begin position="109"/>
        <end position="120"/>
    </location>
</feature>
<comment type="caution">
    <text evidence="3">The sequence shown here is derived from an EMBL/GenBank/DDBJ whole genome shotgun (WGS) entry which is preliminary data.</text>
</comment>
<dbReference type="Pfam" id="PF00581">
    <property type="entry name" value="Rhodanese"/>
    <property type="match status" value="1"/>
</dbReference>
<evidence type="ECO:0000313" key="4">
    <source>
        <dbReference type="Proteomes" id="UP000523795"/>
    </source>
</evidence>
<accession>A0ABX1JN26</accession>
<dbReference type="InterPro" id="IPR001763">
    <property type="entry name" value="Rhodanese-like_dom"/>
</dbReference>
<feature type="region of interest" description="Disordered" evidence="1">
    <location>
        <begin position="90"/>
        <end position="120"/>
    </location>
</feature>
<dbReference type="Gene3D" id="3.40.250.10">
    <property type="entry name" value="Rhodanese-like domain"/>
    <property type="match status" value="1"/>
</dbReference>
<gene>
    <name evidence="3" type="ORF">HER39_08875</name>
</gene>
<dbReference type="InterPro" id="IPR036873">
    <property type="entry name" value="Rhodanese-like_dom_sf"/>
</dbReference>
<sequence length="120" mass="12685">ALPRSRAQARRLPADRLGAALADDGTGILDVRSAAERVRRFMPGTLHFPLALLIRRHSQLPPGRRIVVQSSGGWRASAAASALRALGHPDVVDVATDRNAGRPLDRRSGTGQLSTPGSAP</sequence>
<dbReference type="Proteomes" id="UP000523795">
    <property type="component" value="Unassembled WGS sequence"/>
</dbReference>
<organism evidence="3 4">
    <name type="scientific">Arthrobacter deserti</name>
    <dbReference type="NCBI Taxonomy" id="1742687"/>
    <lineage>
        <taxon>Bacteria</taxon>
        <taxon>Bacillati</taxon>
        <taxon>Actinomycetota</taxon>
        <taxon>Actinomycetes</taxon>
        <taxon>Micrococcales</taxon>
        <taxon>Micrococcaceae</taxon>
        <taxon>Arthrobacter</taxon>
    </lineage>
</organism>
<evidence type="ECO:0000259" key="2">
    <source>
        <dbReference type="PROSITE" id="PS50206"/>
    </source>
</evidence>
<feature type="domain" description="Rhodanese" evidence="2">
    <location>
        <begin position="28"/>
        <end position="106"/>
    </location>
</feature>